<evidence type="ECO:0000256" key="2">
    <source>
        <dbReference type="ARBA" id="ARBA00023054"/>
    </source>
</evidence>
<dbReference type="PROSITE" id="PS51257">
    <property type="entry name" value="PROKAR_LIPOPROTEIN"/>
    <property type="match status" value="1"/>
</dbReference>
<proteinExistence type="predicted"/>
<accession>A0A127JQD8</accession>
<dbReference type="Proteomes" id="UP000070433">
    <property type="component" value="Chromosome"/>
</dbReference>
<protein>
    <submittedName>
        <fullName evidence="5">HlyD family secretion protein</fullName>
    </submittedName>
</protein>
<dbReference type="PANTHER" id="PTHR32347">
    <property type="entry name" value="EFFLUX SYSTEM COMPONENT YKNX-RELATED"/>
    <property type="match status" value="1"/>
</dbReference>
<gene>
    <name evidence="5" type="ORF">UC35_04050</name>
</gene>
<dbReference type="EMBL" id="CP010951">
    <property type="protein sequence ID" value="AMO22211.1"/>
    <property type="molecule type" value="Genomic_DNA"/>
</dbReference>
<evidence type="ECO:0000313" key="6">
    <source>
        <dbReference type="Proteomes" id="UP000070433"/>
    </source>
</evidence>
<organism evidence="5 6">
    <name type="scientific">Ramlibacter tataouinensis</name>
    <dbReference type="NCBI Taxonomy" id="94132"/>
    <lineage>
        <taxon>Bacteria</taxon>
        <taxon>Pseudomonadati</taxon>
        <taxon>Pseudomonadota</taxon>
        <taxon>Betaproteobacteria</taxon>
        <taxon>Burkholderiales</taxon>
        <taxon>Comamonadaceae</taxon>
        <taxon>Ramlibacter</taxon>
    </lineage>
</organism>
<evidence type="ECO:0000256" key="3">
    <source>
        <dbReference type="SAM" id="Coils"/>
    </source>
</evidence>
<dbReference type="OrthoDB" id="8558741at2"/>
<evidence type="ECO:0000313" key="5">
    <source>
        <dbReference type="EMBL" id="AMO22211.1"/>
    </source>
</evidence>
<evidence type="ECO:0000256" key="1">
    <source>
        <dbReference type="ARBA" id="ARBA00004196"/>
    </source>
</evidence>
<feature type="signal peptide" evidence="4">
    <location>
        <begin position="1"/>
        <end position="19"/>
    </location>
</feature>
<dbReference type="GO" id="GO:0030313">
    <property type="term" value="C:cell envelope"/>
    <property type="evidence" value="ECO:0007669"/>
    <property type="project" value="UniProtKB-SubCell"/>
</dbReference>
<dbReference type="PANTHER" id="PTHR32347:SF23">
    <property type="entry name" value="BLL5650 PROTEIN"/>
    <property type="match status" value="1"/>
</dbReference>
<keyword evidence="2 3" id="KW-0175">Coiled coil</keyword>
<dbReference type="PATRIC" id="fig|94132.3.peg.813"/>
<dbReference type="AlphaFoldDB" id="A0A127JQD8"/>
<sequence>MHRKLIAVSLVVAMAAVLAGCSRDSAPAYQGYVEGEYVHLASPLGGRLEHLFVQRGQSVGVGARVFALEAQEESTARQQADEQVKAAQAQLADLRLGRRTPEVDVAQAQLAQARAAEEQAAQQVRRDEAQLAAGGIARAQLDDSRADHSVKAARVKELAGQLSVARLPAREHLIRAQMAQLEAARAVASQAQWRFDQKQVSAAQAALVADTLYREGEWVPAGSPVVRLLPPQNVKIRFFVPEPVVGGLRPGRKVALHCDGCESGLQGEVSFIASEAEYTPPVIYSNETRAKLVFMIEARPAPGQAQRLHPGLPVSVTLP</sequence>
<reference evidence="5 6" key="1">
    <citation type="journal article" date="2014" name="Int. J. Syst. Evol. Microbiol.">
        <title>Ramlibacter solisilvae sp. nov., isolated from forest soil, and emended description of the genus Ramlibacter.</title>
        <authorList>
            <person name="Lee H.J."/>
            <person name="Lee S.H."/>
            <person name="Lee S.S."/>
            <person name="Lee J.S."/>
            <person name="Kim Y."/>
            <person name="Kim S.C."/>
            <person name="Jeon C.O."/>
        </authorList>
    </citation>
    <scope>NUCLEOTIDE SEQUENCE [LARGE SCALE GENOMIC DNA]</scope>
    <source>
        <strain evidence="5 6">5-10</strain>
    </source>
</reference>
<keyword evidence="6" id="KW-1185">Reference proteome</keyword>
<evidence type="ECO:0000256" key="4">
    <source>
        <dbReference type="SAM" id="SignalP"/>
    </source>
</evidence>
<feature type="chain" id="PRO_5007449616" evidence="4">
    <location>
        <begin position="20"/>
        <end position="319"/>
    </location>
</feature>
<name>A0A127JQD8_9BURK</name>
<keyword evidence="4" id="KW-0732">Signal</keyword>
<comment type="subcellular location">
    <subcellularLocation>
        <location evidence="1">Cell envelope</location>
    </subcellularLocation>
</comment>
<dbReference type="InterPro" id="IPR050465">
    <property type="entry name" value="UPF0194_transport"/>
</dbReference>
<dbReference type="Gene3D" id="2.40.30.170">
    <property type="match status" value="1"/>
</dbReference>
<dbReference type="RefSeq" id="WP_061496428.1">
    <property type="nucleotide sequence ID" value="NZ_CP010951.1"/>
</dbReference>
<feature type="coiled-coil region" evidence="3">
    <location>
        <begin position="70"/>
        <end position="130"/>
    </location>
</feature>